<proteinExistence type="predicted"/>
<dbReference type="OrthoDB" id="2422602at2759"/>
<protein>
    <submittedName>
        <fullName evidence="1">Uncharacterized protein</fullName>
    </submittedName>
</protein>
<accession>A0A8H3QU02</accession>
<dbReference type="Proteomes" id="UP000615446">
    <property type="component" value="Unassembled WGS sequence"/>
</dbReference>
<gene>
    <name evidence="1" type="ORF">RCL2_001868100</name>
</gene>
<organism evidence="1 2">
    <name type="scientific">Rhizophagus clarus</name>
    <dbReference type="NCBI Taxonomy" id="94130"/>
    <lineage>
        <taxon>Eukaryota</taxon>
        <taxon>Fungi</taxon>
        <taxon>Fungi incertae sedis</taxon>
        <taxon>Mucoromycota</taxon>
        <taxon>Glomeromycotina</taxon>
        <taxon>Glomeromycetes</taxon>
        <taxon>Glomerales</taxon>
        <taxon>Glomeraceae</taxon>
        <taxon>Rhizophagus</taxon>
    </lineage>
</organism>
<dbReference type="AlphaFoldDB" id="A0A8H3QU02"/>
<evidence type="ECO:0000313" key="2">
    <source>
        <dbReference type="Proteomes" id="UP000615446"/>
    </source>
</evidence>
<dbReference type="EMBL" id="BLAL01000208">
    <property type="protein sequence ID" value="GES91881.1"/>
    <property type="molecule type" value="Genomic_DNA"/>
</dbReference>
<reference evidence="1" key="1">
    <citation type="submission" date="2019-10" db="EMBL/GenBank/DDBJ databases">
        <title>Conservation and host-specific expression of non-tandemly repeated heterogenous ribosome RNA gene in arbuscular mycorrhizal fungi.</title>
        <authorList>
            <person name="Maeda T."/>
            <person name="Kobayashi Y."/>
            <person name="Nakagawa T."/>
            <person name="Ezawa T."/>
            <person name="Yamaguchi K."/>
            <person name="Bino T."/>
            <person name="Nishimoto Y."/>
            <person name="Shigenobu S."/>
            <person name="Kawaguchi M."/>
        </authorList>
    </citation>
    <scope>NUCLEOTIDE SEQUENCE</scope>
    <source>
        <strain evidence="1">HR1</strain>
    </source>
</reference>
<sequence length="94" mass="10915">MNTCIRFLNYQQLIIKTVCHTSGKELFNGEETSTDLSAGYQICTKQESFPHQRILCSDNVLWWDGWTGQKFCNDMHLHLKGIDVKLSLELYDSQ</sequence>
<name>A0A8H3QU02_9GLOM</name>
<comment type="caution">
    <text evidence="1">The sequence shown here is derived from an EMBL/GenBank/DDBJ whole genome shotgun (WGS) entry which is preliminary data.</text>
</comment>
<evidence type="ECO:0000313" key="1">
    <source>
        <dbReference type="EMBL" id="GES91881.1"/>
    </source>
</evidence>